<dbReference type="SUPFAM" id="SSF56601">
    <property type="entry name" value="beta-lactamase/transpeptidase-like"/>
    <property type="match status" value="1"/>
</dbReference>
<dbReference type="InterPro" id="IPR012338">
    <property type="entry name" value="Beta-lactam/transpept-like"/>
</dbReference>
<comment type="catalytic activity">
    <reaction evidence="16">
        <text>[GlcNAc-(1-&gt;4)-Mur2Ac(oyl-L-Ala-gamma-D-Glu-L-Lys-D-Ala-D-Ala)](n)-di-trans,octa-cis-undecaprenyl diphosphate + beta-D-GlcNAc-(1-&gt;4)-Mur2Ac(oyl-L-Ala-gamma-D-Glu-L-Lys-D-Ala-D-Ala)-di-trans,octa-cis-undecaprenyl diphosphate = [GlcNAc-(1-&gt;4)-Mur2Ac(oyl-L-Ala-gamma-D-Glu-L-Lys-D-Ala-D-Ala)](n+1)-di-trans,octa-cis-undecaprenyl diphosphate + di-trans,octa-cis-undecaprenyl diphosphate + H(+)</text>
        <dbReference type="Rhea" id="RHEA:23708"/>
        <dbReference type="Rhea" id="RHEA-COMP:9602"/>
        <dbReference type="Rhea" id="RHEA-COMP:9603"/>
        <dbReference type="ChEBI" id="CHEBI:15378"/>
        <dbReference type="ChEBI" id="CHEBI:58405"/>
        <dbReference type="ChEBI" id="CHEBI:60033"/>
        <dbReference type="ChEBI" id="CHEBI:78435"/>
        <dbReference type="EC" id="2.4.99.28"/>
    </reaction>
</comment>
<keyword evidence="12 18" id="KW-0472">Membrane</keyword>
<dbReference type="GO" id="GO:0006508">
    <property type="term" value="P:proteolysis"/>
    <property type="evidence" value="ECO:0007669"/>
    <property type="project" value="UniProtKB-KW"/>
</dbReference>
<protein>
    <submittedName>
        <fullName evidence="21">Penicillin-binding protein, 1A family</fullName>
    </submittedName>
</protein>
<dbReference type="SUPFAM" id="SSF53955">
    <property type="entry name" value="Lysozyme-like"/>
    <property type="match status" value="1"/>
</dbReference>
<dbReference type="GO" id="GO:0005886">
    <property type="term" value="C:plasma membrane"/>
    <property type="evidence" value="ECO:0007669"/>
    <property type="project" value="UniProtKB-SubCell"/>
</dbReference>
<evidence type="ECO:0000256" key="13">
    <source>
        <dbReference type="ARBA" id="ARBA00023268"/>
    </source>
</evidence>
<comment type="caution">
    <text evidence="21">The sequence shown here is derived from an EMBL/GenBank/DDBJ whole genome shotgun (WGS) entry which is preliminary data.</text>
</comment>
<evidence type="ECO:0000259" key="20">
    <source>
        <dbReference type="Pfam" id="PF00912"/>
    </source>
</evidence>
<evidence type="ECO:0000256" key="12">
    <source>
        <dbReference type="ARBA" id="ARBA00023136"/>
    </source>
</evidence>
<feature type="compositionally biased region" description="Basic and acidic residues" evidence="17">
    <location>
        <begin position="759"/>
        <end position="771"/>
    </location>
</feature>
<feature type="region of interest" description="Disordered" evidence="17">
    <location>
        <begin position="744"/>
        <end position="771"/>
    </location>
</feature>
<reference evidence="21 22" key="1">
    <citation type="journal article" date="2015" name="Nature">
        <title>rRNA introns, odd ribosomes, and small enigmatic genomes across a large radiation of phyla.</title>
        <authorList>
            <person name="Brown C.T."/>
            <person name="Hug L.A."/>
            <person name="Thomas B.C."/>
            <person name="Sharon I."/>
            <person name="Castelle C.J."/>
            <person name="Singh A."/>
            <person name="Wilkins M.J."/>
            <person name="Williams K.H."/>
            <person name="Banfield J.F."/>
        </authorList>
    </citation>
    <scope>NUCLEOTIDE SEQUENCE [LARGE SCALE GENOMIC DNA]</scope>
</reference>
<dbReference type="Gene3D" id="3.40.710.10">
    <property type="entry name" value="DD-peptidase/beta-lactamase superfamily"/>
    <property type="match status" value="1"/>
</dbReference>
<feature type="transmembrane region" description="Helical" evidence="18">
    <location>
        <begin position="118"/>
        <end position="138"/>
    </location>
</feature>
<comment type="similarity">
    <text evidence="3">In the N-terminal section; belongs to the glycosyltransferase 51 family.</text>
</comment>
<feature type="domain" description="Penicillin-binding protein transpeptidase" evidence="19">
    <location>
        <begin position="427"/>
        <end position="704"/>
    </location>
</feature>
<evidence type="ECO:0000256" key="9">
    <source>
        <dbReference type="ARBA" id="ARBA00022801"/>
    </source>
</evidence>
<dbReference type="GO" id="GO:0008955">
    <property type="term" value="F:peptidoglycan glycosyltransferase activity"/>
    <property type="evidence" value="ECO:0007669"/>
    <property type="project" value="UniProtKB-EC"/>
</dbReference>
<dbReference type="InterPro" id="IPR050396">
    <property type="entry name" value="Glycosyltr_51/Transpeptidase"/>
</dbReference>
<evidence type="ECO:0000256" key="3">
    <source>
        <dbReference type="ARBA" id="ARBA00007739"/>
    </source>
</evidence>
<feature type="transmembrane region" description="Helical" evidence="18">
    <location>
        <begin position="7"/>
        <end position="27"/>
    </location>
</feature>
<dbReference type="EMBL" id="LBZM01000005">
    <property type="protein sequence ID" value="KKR72458.1"/>
    <property type="molecule type" value="Genomic_DNA"/>
</dbReference>
<dbReference type="PANTHER" id="PTHR32282:SF11">
    <property type="entry name" value="PENICILLIN-BINDING PROTEIN 1B"/>
    <property type="match status" value="1"/>
</dbReference>
<evidence type="ECO:0000313" key="22">
    <source>
        <dbReference type="Proteomes" id="UP000034664"/>
    </source>
</evidence>
<evidence type="ECO:0000256" key="15">
    <source>
        <dbReference type="ARBA" id="ARBA00034000"/>
    </source>
</evidence>
<evidence type="ECO:0000259" key="19">
    <source>
        <dbReference type="Pfam" id="PF00905"/>
    </source>
</evidence>
<keyword evidence="4" id="KW-1003">Cell membrane</keyword>
<dbReference type="InterPro" id="IPR023346">
    <property type="entry name" value="Lysozyme-like_dom_sf"/>
</dbReference>
<keyword evidence="10" id="KW-0133">Cell shape</keyword>
<evidence type="ECO:0000256" key="17">
    <source>
        <dbReference type="SAM" id="MobiDB-lite"/>
    </source>
</evidence>
<dbReference type="FunFam" id="1.10.3810.10:FF:000001">
    <property type="entry name" value="Penicillin-binding protein 1A"/>
    <property type="match status" value="1"/>
</dbReference>
<keyword evidence="5" id="KW-0121">Carboxypeptidase</keyword>
<evidence type="ECO:0000256" key="2">
    <source>
        <dbReference type="ARBA" id="ARBA00007090"/>
    </source>
</evidence>
<evidence type="ECO:0000256" key="18">
    <source>
        <dbReference type="SAM" id="Phobius"/>
    </source>
</evidence>
<evidence type="ECO:0000256" key="10">
    <source>
        <dbReference type="ARBA" id="ARBA00022960"/>
    </source>
</evidence>
<keyword evidence="18" id="KW-1133">Transmembrane helix</keyword>
<evidence type="ECO:0000256" key="6">
    <source>
        <dbReference type="ARBA" id="ARBA00022670"/>
    </source>
</evidence>
<evidence type="ECO:0000256" key="8">
    <source>
        <dbReference type="ARBA" id="ARBA00022679"/>
    </source>
</evidence>
<evidence type="ECO:0000256" key="5">
    <source>
        <dbReference type="ARBA" id="ARBA00022645"/>
    </source>
</evidence>
<comment type="subcellular location">
    <subcellularLocation>
        <location evidence="1">Cell membrane</location>
    </subcellularLocation>
</comment>
<comment type="similarity">
    <text evidence="2">In the C-terminal section; belongs to the transpeptidase family.</text>
</comment>
<evidence type="ECO:0000256" key="4">
    <source>
        <dbReference type="ARBA" id="ARBA00022475"/>
    </source>
</evidence>
<organism evidence="21 22">
    <name type="scientific">Candidatus Roizmanbacteria bacterium GW2011_GWB1_40_7</name>
    <dbReference type="NCBI Taxonomy" id="1618482"/>
    <lineage>
        <taxon>Bacteria</taxon>
        <taxon>Candidatus Roizmaniibacteriota</taxon>
    </lineage>
</organism>
<evidence type="ECO:0000256" key="1">
    <source>
        <dbReference type="ARBA" id="ARBA00004236"/>
    </source>
</evidence>
<feature type="domain" description="Glycosyl transferase family 51" evidence="20">
    <location>
        <begin position="164"/>
        <end position="339"/>
    </location>
</feature>
<evidence type="ECO:0000256" key="14">
    <source>
        <dbReference type="ARBA" id="ARBA00023316"/>
    </source>
</evidence>
<dbReference type="Proteomes" id="UP000034664">
    <property type="component" value="Unassembled WGS sequence"/>
</dbReference>
<keyword evidence="18" id="KW-0812">Transmembrane</keyword>
<dbReference type="PATRIC" id="fig|1618482.3.peg.280"/>
<dbReference type="InterPro" id="IPR036950">
    <property type="entry name" value="PBP_transglycosylase"/>
</dbReference>
<dbReference type="InterPro" id="IPR001264">
    <property type="entry name" value="Glyco_trans_51"/>
</dbReference>
<comment type="catalytic activity">
    <reaction evidence="15">
        <text>Preferential cleavage: (Ac)2-L-Lys-D-Ala-|-D-Ala. Also transpeptidation of peptidyl-alanyl moieties that are N-acyl substituents of D-alanine.</text>
        <dbReference type="EC" id="3.4.16.4"/>
    </reaction>
</comment>
<dbReference type="GO" id="GO:0009252">
    <property type="term" value="P:peptidoglycan biosynthetic process"/>
    <property type="evidence" value="ECO:0007669"/>
    <property type="project" value="UniProtKB-KW"/>
</dbReference>
<dbReference type="GO" id="GO:0008360">
    <property type="term" value="P:regulation of cell shape"/>
    <property type="evidence" value="ECO:0007669"/>
    <property type="project" value="UniProtKB-KW"/>
</dbReference>
<dbReference type="AlphaFoldDB" id="A0A0G0T602"/>
<sequence length="771" mass="85244">MGYLVRNLIIFVLQFFKFVGDATIWLIETQYLAIIFIVKLILWILKVPIIVTRIATKFIAQLTKNVWNRVRKIQIPRLLKLPVATVSRKESIERSIGYGSQKKSKRSFKTTWAAIKNFMLGFSVASVILGIVSGYTILSKDLPHPQLLTKRDIPLTTKIYDRNGELLYEIYADQNRTSVTLEELPDYFVNATIAVEDQGFYYHQGFSPRGIVRAAYSTIINDDLQGGSTITQQLVRSALLNQEITLSRKIRELILSIWTEQLYTKEEILTMYFNQVPYGGTAWGAEAAAQTYFGKTIRDVTLGEAALLAGLPAAPTYFSPFGAQPELAKLRKQEVLRRMEEEGFITRAEREQAEAEELALARPQIGIKAPHFVMYVRQVLSERYGPRMVEQGGLIVHTSLDLSLQDEIQKIVSEEVSKLRALSVGNGAVVVTDPQTGEILAMVGSTDYFDLEKEGNVNVTLSPQQPGSTIKVVTYTAALQDGFTAATLLQDSPITYTAAGSPPYSPVNYDGKFHGMVPLRYALGNSYNIPAVRTLAKIGIPTMIDQGNKMGIDSWDGTDGYGLSITLGGGEVTMLDMAEVYGTLSNKGKHHDLKPILKITDHLGTVIEDNSQIESAPVVSEEAAYIISDILADNGARTAAFGPSSDLNIPNNWVAVKTGTSNDKRDNWTIGYTQDFVVVSWVGNNDNSPMNQTLTSGITGATPIWRKITDKMLEKFPSQKPNAPINIVKLPCREREEYFIKGTEPAGGCASITKPTGEAGKKDTDQQSEHN</sequence>
<evidence type="ECO:0000256" key="11">
    <source>
        <dbReference type="ARBA" id="ARBA00022984"/>
    </source>
</evidence>
<keyword evidence="6" id="KW-0645">Protease</keyword>
<gene>
    <name evidence="21" type="ORF">UU14_C0005G0026</name>
</gene>
<evidence type="ECO:0000256" key="7">
    <source>
        <dbReference type="ARBA" id="ARBA00022676"/>
    </source>
</evidence>
<proteinExistence type="inferred from homology"/>
<dbReference type="Pfam" id="PF00912">
    <property type="entry name" value="Transgly"/>
    <property type="match status" value="1"/>
</dbReference>
<accession>A0A0G0T602</accession>
<evidence type="ECO:0000313" key="21">
    <source>
        <dbReference type="EMBL" id="KKR72458.1"/>
    </source>
</evidence>
<keyword evidence="14" id="KW-0961">Cell wall biogenesis/degradation</keyword>
<dbReference type="GO" id="GO:0008658">
    <property type="term" value="F:penicillin binding"/>
    <property type="evidence" value="ECO:0007669"/>
    <property type="project" value="InterPro"/>
</dbReference>
<dbReference type="PANTHER" id="PTHR32282">
    <property type="entry name" value="BINDING PROTEIN TRANSPEPTIDASE, PUTATIVE-RELATED"/>
    <property type="match status" value="1"/>
</dbReference>
<dbReference type="GO" id="GO:0071555">
    <property type="term" value="P:cell wall organization"/>
    <property type="evidence" value="ECO:0007669"/>
    <property type="project" value="UniProtKB-KW"/>
</dbReference>
<keyword evidence="8" id="KW-0808">Transferase</keyword>
<keyword evidence="7" id="KW-0328">Glycosyltransferase</keyword>
<dbReference type="GO" id="GO:0009002">
    <property type="term" value="F:serine-type D-Ala-D-Ala carboxypeptidase activity"/>
    <property type="evidence" value="ECO:0007669"/>
    <property type="project" value="UniProtKB-EC"/>
</dbReference>
<evidence type="ECO:0000256" key="16">
    <source>
        <dbReference type="ARBA" id="ARBA00049902"/>
    </source>
</evidence>
<feature type="transmembrane region" description="Helical" evidence="18">
    <location>
        <begin position="33"/>
        <end position="55"/>
    </location>
</feature>
<dbReference type="InterPro" id="IPR001460">
    <property type="entry name" value="PCN-bd_Tpept"/>
</dbReference>
<keyword evidence="13" id="KW-0511">Multifunctional enzyme</keyword>
<dbReference type="Gene3D" id="1.10.3810.10">
    <property type="entry name" value="Biosynthetic peptidoglycan transglycosylase-like"/>
    <property type="match status" value="1"/>
</dbReference>
<dbReference type="Pfam" id="PF00905">
    <property type="entry name" value="Transpeptidase"/>
    <property type="match status" value="1"/>
</dbReference>
<keyword evidence="9" id="KW-0378">Hydrolase</keyword>
<name>A0A0G0T602_9BACT</name>
<keyword evidence="11" id="KW-0573">Peptidoglycan synthesis</keyword>
<dbReference type="GO" id="GO:0030288">
    <property type="term" value="C:outer membrane-bounded periplasmic space"/>
    <property type="evidence" value="ECO:0007669"/>
    <property type="project" value="TreeGrafter"/>
</dbReference>